<gene>
    <name evidence="2" type="ORF">L486_02911</name>
</gene>
<feature type="region of interest" description="Disordered" evidence="1">
    <location>
        <begin position="1"/>
        <end position="26"/>
    </location>
</feature>
<name>A0A1B9IXH1_9TREE</name>
<feature type="region of interest" description="Disordered" evidence="1">
    <location>
        <begin position="90"/>
        <end position="109"/>
    </location>
</feature>
<evidence type="ECO:0000313" key="3">
    <source>
        <dbReference type="Proteomes" id="UP000092583"/>
    </source>
</evidence>
<organism evidence="2 3">
    <name type="scientific">Kwoniella mangroviensis CBS 10435</name>
    <dbReference type="NCBI Taxonomy" id="1331196"/>
    <lineage>
        <taxon>Eukaryota</taxon>
        <taxon>Fungi</taxon>
        <taxon>Dikarya</taxon>
        <taxon>Basidiomycota</taxon>
        <taxon>Agaricomycotina</taxon>
        <taxon>Tremellomycetes</taxon>
        <taxon>Tremellales</taxon>
        <taxon>Cryptococcaceae</taxon>
        <taxon>Kwoniella</taxon>
    </lineage>
</organism>
<dbReference type="OrthoDB" id="423313at2759"/>
<dbReference type="EMBL" id="KI669460">
    <property type="protein sequence ID" value="OCF60231.1"/>
    <property type="molecule type" value="Genomic_DNA"/>
</dbReference>
<evidence type="ECO:0000313" key="2">
    <source>
        <dbReference type="EMBL" id="OCF60231.1"/>
    </source>
</evidence>
<reference evidence="2 3" key="1">
    <citation type="submission" date="2013-07" db="EMBL/GenBank/DDBJ databases">
        <title>The Genome Sequence of Kwoniella mangroviensis CBS10435.</title>
        <authorList>
            <consortium name="The Broad Institute Genome Sequencing Platform"/>
            <person name="Cuomo C."/>
            <person name="Litvintseva A."/>
            <person name="Chen Y."/>
            <person name="Heitman J."/>
            <person name="Sun S."/>
            <person name="Springer D."/>
            <person name="Dromer F."/>
            <person name="Young S.K."/>
            <person name="Zeng Q."/>
            <person name="Gargeya S."/>
            <person name="Fitzgerald M."/>
            <person name="Abouelleil A."/>
            <person name="Alvarado L."/>
            <person name="Berlin A.M."/>
            <person name="Chapman S.B."/>
            <person name="Dewar J."/>
            <person name="Goldberg J."/>
            <person name="Griggs A."/>
            <person name="Gujja S."/>
            <person name="Hansen M."/>
            <person name="Howarth C."/>
            <person name="Imamovic A."/>
            <person name="Larimer J."/>
            <person name="McCowan C."/>
            <person name="Murphy C."/>
            <person name="Pearson M."/>
            <person name="Priest M."/>
            <person name="Roberts A."/>
            <person name="Saif S."/>
            <person name="Shea T."/>
            <person name="Sykes S."/>
            <person name="Wortman J."/>
            <person name="Nusbaum C."/>
            <person name="Birren B."/>
        </authorList>
    </citation>
    <scope>NUCLEOTIDE SEQUENCE [LARGE SCALE GENOMIC DNA]</scope>
    <source>
        <strain evidence="2 3">CBS 10435</strain>
    </source>
</reference>
<accession>A0A1B9IXH1</accession>
<sequence length="448" mass="49467">MSSPIHSYLFSPPPSPPRRAMDSDPNIGFTGIKSLLVPTDFIPRSPHLDGGLKTRSPRTPQQSKFTLDNVYPSSFPSRFRILDPEATPIATYSTPTTPRRRSYEKTVSSPPYIPSNVPSAPIPIPSSLPKPLIRLLFLASLLLSSILLLVFVPSARLPSLRAAGMSRRLALDPNGKAFIDVEGITSWSDARDKDYRPPQIKAPHMMRRALEEKAAPAPIFGQQADEFMLAHPRASRPALIPRPLPSSHELLALQSYLLSSAYNVIPSHVDPSEPIDANAVLGVGVHKLGPAGGDLEQAWLDELKGEREDEVIVWYGGNGRPNLPHDVLDFLASTHGSSRKPTLIPCHARSDRLALLSILDRLSLPLRDHPIIMIGNKPIVGDLRNLEELRLSGELESMLAEIGWKKEEKSAWKPKYAKVQKRTLTEVEEALKAQVQAAFEEELEDDVS</sequence>
<evidence type="ECO:0000256" key="1">
    <source>
        <dbReference type="SAM" id="MobiDB-lite"/>
    </source>
</evidence>
<keyword evidence="3" id="KW-1185">Reference proteome</keyword>
<reference evidence="3" key="2">
    <citation type="submission" date="2013-12" db="EMBL/GenBank/DDBJ databases">
        <title>Evolution of pathogenesis and genome organization in the Tremellales.</title>
        <authorList>
            <person name="Cuomo C."/>
            <person name="Litvintseva A."/>
            <person name="Heitman J."/>
            <person name="Chen Y."/>
            <person name="Sun S."/>
            <person name="Springer D."/>
            <person name="Dromer F."/>
            <person name="Young S."/>
            <person name="Zeng Q."/>
            <person name="Chapman S."/>
            <person name="Gujja S."/>
            <person name="Saif S."/>
            <person name="Birren B."/>
        </authorList>
    </citation>
    <scope>NUCLEOTIDE SEQUENCE [LARGE SCALE GENOMIC DNA]</scope>
    <source>
        <strain evidence="3">CBS 10435</strain>
    </source>
</reference>
<dbReference type="AlphaFoldDB" id="A0A1B9IXH1"/>
<proteinExistence type="predicted"/>
<dbReference type="Proteomes" id="UP000092583">
    <property type="component" value="Unassembled WGS sequence"/>
</dbReference>
<protein>
    <submittedName>
        <fullName evidence="2">Uncharacterized protein</fullName>
    </submittedName>
</protein>